<evidence type="ECO:0000259" key="1">
    <source>
        <dbReference type="PROSITE" id="PS51411"/>
    </source>
</evidence>
<name>A0A7V3PUX6_UNCW3</name>
<dbReference type="InterPro" id="IPR047767">
    <property type="entry name" value="PSP1-like"/>
</dbReference>
<dbReference type="EMBL" id="DTMZ01000177">
    <property type="protein sequence ID" value="HGD13813.1"/>
    <property type="molecule type" value="Genomic_DNA"/>
</dbReference>
<reference evidence="2" key="1">
    <citation type="journal article" date="2020" name="mSystems">
        <title>Genome- and Community-Level Interaction Insights into Carbon Utilization and Element Cycling Functions of Hydrothermarchaeota in Hydrothermal Sediment.</title>
        <authorList>
            <person name="Zhou Z."/>
            <person name="Liu Y."/>
            <person name="Xu W."/>
            <person name="Pan J."/>
            <person name="Luo Z.H."/>
            <person name="Li M."/>
        </authorList>
    </citation>
    <scope>NUCLEOTIDE SEQUENCE [LARGE SCALE GENOMIC DNA]</scope>
    <source>
        <strain evidence="2">SpSt-914</strain>
    </source>
</reference>
<dbReference type="InterPro" id="IPR007557">
    <property type="entry name" value="PSP1_C"/>
</dbReference>
<dbReference type="NCBIfam" id="NF041131">
    <property type="entry name" value="RicT_YaaT_fam"/>
    <property type="match status" value="1"/>
</dbReference>
<dbReference type="PANTHER" id="PTHR43830">
    <property type="entry name" value="PROTEIN PSP1"/>
    <property type="match status" value="1"/>
</dbReference>
<dbReference type="Pfam" id="PF04468">
    <property type="entry name" value="PSP1"/>
    <property type="match status" value="1"/>
</dbReference>
<sequence length="280" mass="31799">MESSNSKSRILPSNSTDNRQEMSLVQFNLFKRNWCVVPQESNYKTGDTVIVADEEGEDLGEIVAINVAGVHPIEGTIVRYATAEDLQLKAELDVKAEQALELFRRLRDEFNLKMQVVGAHWRLDRKKICFYFIADEKLNFRLLHKAIASALNTRVAIKQIGVRDHTKLLGGLGICGRVVCCRQFLKELKPITLRMARQQHLFVDPTKISGLCGKLLCCLSYEEEVYQHLIAMCPQVGTRIKTSGGEGQVIEVDVLTRRLRVRFNDGNEQIIALEELQIEQ</sequence>
<dbReference type="AlphaFoldDB" id="A0A7V3PUX6"/>
<accession>A0A7V3PUX6</accession>
<dbReference type="PROSITE" id="PS51411">
    <property type="entry name" value="PSP1_C"/>
    <property type="match status" value="1"/>
</dbReference>
<organism evidence="2">
    <name type="scientific">candidate division WOR-3 bacterium</name>
    <dbReference type="NCBI Taxonomy" id="2052148"/>
    <lineage>
        <taxon>Bacteria</taxon>
        <taxon>Bacteria division WOR-3</taxon>
    </lineage>
</organism>
<dbReference type="GO" id="GO:0005737">
    <property type="term" value="C:cytoplasm"/>
    <property type="evidence" value="ECO:0007669"/>
    <property type="project" value="TreeGrafter"/>
</dbReference>
<comment type="caution">
    <text evidence="2">The sequence shown here is derived from an EMBL/GenBank/DDBJ whole genome shotgun (WGS) entry which is preliminary data.</text>
</comment>
<feature type="domain" description="PSP1 C-terminal" evidence="1">
    <location>
        <begin position="75"/>
        <end position="160"/>
    </location>
</feature>
<proteinExistence type="predicted"/>
<evidence type="ECO:0000313" key="2">
    <source>
        <dbReference type="EMBL" id="HGD13813.1"/>
    </source>
</evidence>
<protein>
    <submittedName>
        <fullName evidence="2">Stage 0 sporulation protein</fullName>
    </submittedName>
</protein>
<gene>
    <name evidence="2" type="ORF">ENX16_07045</name>
</gene>
<dbReference type="PANTHER" id="PTHR43830:SF3">
    <property type="entry name" value="PROTEIN PSP1"/>
    <property type="match status" value="1"/>
</dbReference>